<comment type="catalytic activity">
    <reaction evidence="7">
        <text>fluoride(in) = fluoride(out)</text>
        <dbReference type="Rhea" id="RHEA:76159"/>
        <dbReference type="ChEBI" id="CHEBI:17051"/>
    </reaction>
    <physiologicalReaction direction="left-to-right" evidence="7">
        <dbReference type="Rhea" id="RHEA:76160"/>
    </physiologicalReaction>
</comment>
<evidence type="ECO:0000256" key="5">
    <source>
        <dbReference type="ARBA" id="ARBA00023136"/>
    </source>
</evidence>
<name>A0A401HPX7_9EURY</name>
<dbReference type="RefSeq" id="WP_131007113.1">
    <property type="nucleotide sequence ID" value="NZ_BFAX01000003.1"/>
</dbReference>
<protein>
    <recommendedName>
        <fullName evidence="8">Fluoride-specific ion channel FluC</fullName>
    </recommendedName>
</protein>
<keyword evidence="8" id="KW-0406">Ion transport</keyword>
<gene>
    <name evidence="8" type="primary">fluC</name>
    <name evidence="8" type="synonym">crcB</name>
    <name evidence="9" type="ORF">MHHB_P0554</name>
</gene>
<dbReference type="Pfam" id="PF02537">
    <property type="entry name" value="CRCB"/>
    <property type="match status" value="1"/>
</dbReference>
<keyword evidence="10" id="KW-1185">Reference proteome</keyword>
<dbReference type="PANTHER" id="PTHR28259:SF1">
    <property type="entry name" value="FLUORIDE EXPORT PROTEIN 1-RELATED"/>
    <property type="match status" value="1"/>
</dbReference>
<accession>A0A401HPX7</accession>
<keyword evidence="2 8" id="KW-1003">Cell membrane</keyword>
<dbReference type="Proteomes" id="UP000290527">
    <property type="component" value="Unassembled WGS sequence"/>
</dbReference>
<evidence type="ECO:0000256" key="8">
    <source>
        <dbReference type="HAMAP-Rule" id="MF_00454"/>
    </source>
</evidence>
<dbReference type="GO" id="GO:0140114">
    <property type="term" value="P:cellular detoxification of fluoride"/>
    <property type="evidence" value="ECO:0007669"/>
    <property type="project" value="UniProtKB-UniRule"/>
</dbReference>
<evidence type="ECO:0000313" key="10">
    <source>
        <dbReference type="Proteomes" id="UP000290527"/>
    </source>
</evidence>
<evidence type="ECO:0000256" key="7">
    <source>
        <dbReference type="ARBA" id="ARBA00035585"/>
    </source>
</evidence>
<dbReference type="GO" id="GO:0005886">
    <property type="term" value="C:plasma membrane"/>
    <property type="evidence" value="ECO:0007669"/>
    <property type="project" value="UniProtKB-SubCell"/>
</dbReference>
<evidence type="ECO:0000256" key="1">
    <source>
        <dbReference type="ARBA" id="ARBA00004651"/>
    </source>
</evidence>
<evidence type="ECO:0000256" key="4">
    <source>
        <dbReference type="ARBA" id="ARBA00022989"/>
    </source>
</evidence>
<proteinExistence type="inferred from homology"/>
<evidence type="ECO:0000256" key="6">
    <source>
        <dbReference type="ARBA" id="ARBA00035120"/>
    </source>
</evidence>
<evidence type="ECO:0000256" key="2">
    <source>
        <dbReference type="ARBA" id="ARBA00022475"/>
    </source>
</evidence>
<evidence type="ECO:0000313" key="9">
    <source>
        <dbReference type="EMBL" id="GBF36324.1"/>
    </source>
</evidence>
<comment type="similarity">
    <text evidence="6 8">Belongs to the fluoride channel Fluc/FEX (TC 1.A.43) family.</text>
</comment>
<feature type="binding site" evidence="8">
    <location>
        <position position="78"/>
    </location>
    <ligand>
        <name>Na(+)</name>
        <dbReference type="ChEBI" id="CHEBI:29101"/>
        <note>structural</note>
    </ligand>
</feature>
<sequence length="131" mass="14636">MLELSQNLKEILIIGFGGFLGAVFRYILSNIIPPAFEMPMGILGVNLIGSFIMGFFMYSPLNEIYPHYRLLIVTGFCGALSTFSTFSYENLFLLEKGFIGKMVLNILLNVVGCILAVYLGKSLSIFLFREV</sequence>
<dbReference type="EMBL" id="BFAX01000003">
    <property type="protein sequence ID" value="GBF36324.1"/>
    <property type="molecule type" value="Genomic_DNA"/>
</dbReference>
<feature type="transmembrane region" description="Helical" evidence="8">
    <location>
        <begin position="98"/>
        <end position="119"/>
    </location>
</feature>
<dbReference type="GO" id="GO:0046872">
    <property type="term" value="F:metal ion binding"/>
    <property type="evidence" value="ECO:0007669"/>
    <property type="project" value="UniProtKB-KW"/>
</dbReference>
<keyword evidence="8" id="KW-0915">Sodium</keyword>
<reference evidence="9 10" key="1">
    <citation type="journal article" date="2019" name="Int. J. Syst. Evol. Microbiol.">
        <title>Methanofervidicoccus abyssi gen. nov., sp. nov., a hydrogenotrophic methanogen, isolated from a hydrothermal vent chimney in the Mid-Cayman Spreading Center, the Caribbean Sea.</title>
        <authorList>
            <person name="Sakai S."/>
            <person name="Takaki Y."/>
            <person name="Miyazaki M."/>
            <person name="Ogawara M."/>
            <person name="Yanagawa K."/>
            <person name="Miyazaki J."/>
            <person name="Takai K."/>
        </authorList>
    </citation>
    <scope>NUCLEOTIDE SEQUENCE [LARGE SCALE GENOMIC DNA]</scope>
    <source>
        <strain evidence="9 10">HHB</strain>
    </source>
</reference>
<feature type="transmembrane region" description="Helical" evidence="8">
    <location>
        <begin position="38"/>
        <end position="58"/>
    </location>
</feature>
<dbReference type="OrthoDB" id="253428at2157"/>
<dbReference type="GO" id="GO:0062054">
    <property type="term" value="F:fluoride channel activity"/>
    <property type="evidence" value="ECO:0007669"/>
    <property type="project" value="UniProtKB-UniRule"/>
</dbReference>
<feature type="binding site" evidence="8">
    <location>
        <position position="81"/>
    </location>
    <ligand>
        <name>Na(+)</name>
        <dbReference type="ChEBI" id="CHEBI:29101"/>
        <note>structural</note>
    </ligand>
</feature>
<comment type="activity regulation">
    <text evidence="8">Na(+) is not transported, but it plays an essential structural role and its presence is essential for fluoride channel function.</text>
</comment>
<evidence type="ECO:0000256" key="3">
    <source>
        <dbReference type="ARBA" id="ARBA00022692"/>
    </source>
</evidence>
<dbReference type="PANTHER" id="PTHR28259">
    <property type="entry name" value="FLUORIDE EXPORT PROTEIN 1-RELATED"/>
    <property type="match status" value="1"/>
</dbReference>
<keyword evidence="5 8" id="KW-0472">Membrane</keyword>
<comment type="function">
    <text evidence="8">Fluoride-specific ion channel. Important for reducing fluoride concentration in the cell, thus reducing its toxicity.</text>
</comment>
<comment type="caution">
    <text evidence="9">The sequence shown here is derived from an EMBL/GenBank/DDBJ whole genome shotgun (WGS) entry which is preliminary data.</text>
</comment>
<keyword evidence="8" id="KW-0479">Metal-binding</keyword>
<comment type="subcellular location">
    <subcellularLocation>
        <location evidence="1 8">Cell membrane</location>
        <topology evidence="1 8">Multi-pass membrane protein</topology>
    </subcellularLocation>
</comment>
<dbReference type="HAMAP" id="MF_00454">
    <property type="entry name" value="FluC"/>
    <property type="match status" value="1"/>
</dbReference>
<dbReference type="AlphaFoldDB" id="A0A401HPX7"/>
<dbReference type="InterPro" id="IPR003691">
    <property type="entry name" value="FluC"/>
</dbReference>
<keyword evidence="8" id="KW-0813">Transport</keyword>
<feature type="transmembrane region" description="Helical" evidence="8">
    <location>
        <begin position="12"/>
        <end position="32"/>
    </location>
</feature>
<feature type="transmembrane region" description="Helical" evidence="8">
    <location>
        <begin position="70"/>
        <end position="86"/>
    </location>
</feature>
<keyword evidence="3 8" id="KW-0812">Transmembrane</keyword>
<organism evidence="9 10">
    <name type="scientific">Methanofervidicoccus abyssi</name>
    <dbReference type="NCBI Taxonomy" id="2082189"/>
    <lineage>
        <taxon>Archaea</taxon>
        <taxon>Methanobacteriati</taxon>
        <taxon>Methanobacteriota</taxon>
        <taxon>Methanomada group</taxon>
        <taxon>Methanococci</taxon>
        <taxon>Methanococcales</taxon>
        <taxon>Methanofervidicoccus</taxon>
    </lineage>
</organism>
<keyword evidence="4 8" id="KW-1133">Transmembrane helix</keyword>
<dbReference type="NCBIfam" id="TIGR00494">
    <property type="entry name" value="crcB"/>
    <property type="match status" value="1"/>
</dbReference>
<keyword evidence="8" id="KW-0407">Ion channel</keyword>